<organism evidence="3">
    <name type="scientific">Phaeodactylum tricornutum</name>
    <name type="common">Diatom</name>
    <dbReference type="NCBI Taxonomy" id="2850"/>
    <lineage>
        <taxon>Eukaryota</taxon>
        <taxon>Sar</taxon>
        <taxon>Stramenopiles</taxon>
        <taxon>Ochrophyta</taxon>
        <taxon>Bacillariophyta</taxon>
        <taxon>Bacillariophyceae</taxon>
        <taxon>Bacillariophycidae</taxon>
        <taxon>Naviculales</taxon>
        <taxon>Phaeodactylaceae</taxon>
        <taxon>Phaeodactylum</taxon>
    </lineage>
</organism>
<dbReference type="EMBL" id="OU594952">
    <property type="protein sequence ID" value="CAG9279184.1"/>
    <property type="molecule type" value="Genomic_DNA"/>
</dbReference>
<dbReference type="Proteomes" id="UP000836788">
    <property type="component" value="Chromosome 11"/>
</dbReference>
<accession>A0A8J9S456</accession>
<evidence type="ECO:0000256" key="1">
    <source>
        <dbReference type="SAM" id="MobiDB-lite"/>
    </source>
</evidence>
<feature type="compositionally biased region" description="Basic and acidic residues" evidence="1">
    <location>
        <begin position="308"/>
        <end position="321"/>
    </location>
</feature>
<keyword evidence="2" id="KW-0732">Signal</keyword>
<feature type="compositionally biased region" description="Polar residues" evidence="1">
    <location>
        <begin position="153"/>
        <end position="163"/>
    </location>
</feature>
<evidence type="ECO:0008006" key="4">
    <source>
        <dbReference type="Google" id="ProtNLM"/>
    </source>
</evidence>
<name>A0A8J9S456_PHATR</name>
<sequence length="589" mass="66075">MLRATSSHPAGCSLRSMKLFLLLLLQHFASSVAFSLISPECSFYQIRTKPAQLSGTGCTRSCKIRLTKRYGLFQADAESDGASKLPLESTNSTSTSGSTKFASAIASTLDAPVSDADLDVLDFLDDITENEHDLVASQKEIVATLKDMAISTTAESVPSSNNRRIQDSQSDSLAQDAAADDLEPTIWKILTEGGVNPLLESNFINRENSGNVFKNGIGGDGGVVYDVNRLKRNLLQETMQAFKQDLLRLLNTPDATEHAIVDKLAALVQASPVRTTTDSNLLDGTWGLAYLSKYTTLQDLKTSVVERRRQARTQEEDKEKQSSSLPPAHRNTGGKEGLWRTSQRVFYLEDVSDDEDAYVLDHQFYVGGWLTKTTRSAVRGLTRQSLRLEPLCSTWTIGGRAIKNNTSSLPISQSWQFIYSDIDLCIVADSTQNAFAVYTKHEDWVDSTQRRRRKWRLARDYFPTLMRSRRTSAASMTLQQQKSWETAQRGDPLIREITLDQARLRVLKLGDLSFSMDDEGAWDGMADPFVHLTADERQRVLKAMRVKDVEAAGKDRRSQAQRWGWLTRMNPSSRRTYFKKPKDKQRDAE</sequence>
<feature type="region of interest" description="Disordered" evidence="1">
    <location>
        <begin position="308"/>
        <end position="336"/>
    </location>
</feature>
<evidence type="ECO:0000313" key="3">
    <source>
        <dbReference type="EMBL" id="CAG9279184.1"/>
    </source>
</evidence>
<feature type="signal peptide" evidence="2">
    <location>
        <begin position="1"/>
        <end position="33"/>
    </location>
</feature>
<feature type="compositionally biased region" description="Low complexity" evidence="1">
    <location>
        <begin position="167"/>
        <end position="177"/>
    </location>
</feature>
<reference evidence="3" key="1">
    <citation type="submission" date="2022-02" db="EMBL/GenBank/DDBJ databases">
        <authorList>
            <person name="Giguere J D."/>
        </authorList>
    </citation>
    <scope>NUCLEOTIDE SEQUENCE</scope>
    <source>
        <strain evidence="3">CCAP 1055/1</strain>
    </source>
</reference>
<protein>
    <recommendedName>
        <fullName evidence="4">Plastid lipid-associated protein/fibrillin conserved domain-containing protein</fullName>
    </recommendedName>
</protein>
<feature type="chain" id="PRO_5035457757" description="Plastid lipid-associated protein/fibrillin conserved domain-containing protein" evidence="2">
    <location>
        <begin position="34"/>
        <end position="589"/>
    </location>
</feature>
<proteinExistence type="predicted"/>
<feature type="region of interest" description="Disordered" evidence="1">
    <location>
        <begin position="153"/>
        <end position="177"/>
    </location>
</feature>
<dbReference type="AlphaFoldDB" id="A0A8J9S456"/>
<evidence type="ECO:0000256" key="2">
    <source>
        <dbReference type="SAM" id="SignalP"/>
    </source>
</evidence>
<gene>
    <name evidence="3" type="ORF">PTTT1_LOCUS9271</name>
</gene>